<reference evidence="3" key="1">
    <citation type="submission" date="2022-10" db="EMBL/GenBank/DDBJ databases">
        <title>Novel sulphate-reducing endosymbionts in the free-living metamonad Anaeramoeba.</title>
        <authorList>
            <person name="Jerlstrom-Hultqvist J."/>
            <person name="Cepicka I."/>
            <person name="Gallot-Lavallee L."/>
            <person name="Salas-Leiva D."/>
            <person name="Curtis B.A."/>
            <person name="Zahonova K."/>
            <person name="Pipaliya S."/>
            <person name="Dacks J."/>
            <person name="Roger A.J."/>
        </authorList>
    </citation>
    <scope>NUCLEOTIDE SEQUENCE</scope>
    <source>
        <strain evidence="3">BMAN</strain>
    </source>
</reference>
<dbReference type="SMART" id="SM00757">
    <property type="entry name" value="CRA"/>
    <property type="match status" value="1"/>
</dbReference>
<proteinExistence type="predicted"/>
<dbReference type="InterPro" id="IPR013144">
    <property type="entry name" value="CRA_dom"/>
</dbReference>
<comment type="caution">
    <text evidence="3">The sequence shown here is derived from an EMBL/GenBank/DDBJ whole genome shotgun (WGS) entry which is preliminary data.</text>
</comment>
<keyword evidence="1" id="KW-0175">Coiled coil</keyword>
<dbReference type="InterPro" id="IPR003877">
    <property type="entry name" value="SPRY_dom"/>
</dbReference>
<name>A0A9Q0LSC8_ANAIG</name>
<evidence type="ECO:0000259" key="2">
    <source>
        <dbReference type="PROSITE" id="PS50188"/>
    </source>
</evidence>
<dbReference type="PROSITE" id="PS50188">
    <property type="entry name" value="B302_SPRY"/>
    <property type="match status" value="1"/>
</dbReference>
<evidence type="ECO:0000313" key="3">
    <source>
        <dbReference type="EMBL" id="KAJ5077815.1"/>
    </source>
</evidence>
<evidence type="ECO:0000256" key="1">
    <source>
        <dbReference type="SAM" id="Coils"/>
    </source>
</evidence>
<feature type="coiled-coil region" evidence="1">
    <location>
        <begin position="285"/>
        <end position="333"/>
    </location>
</feature>
<dbReference type="InterPro" id="IPR001870">
    <property type="entry name" value="B30.2/SPRY"/>
</dbReference>
<dbReference type="PANTHER" id="PTHR12864">
    <property type="entry name" value="RAN BINDING PROTEIN 9-RELATED"/>
    <property type="match status" value="1"/>
</dbReference>
<dbReference type="InterPro" id="IPR024964">
    <property type="entry name" value="CTLH/CRA"/>
</dbReference>
<dbReference type="InterPro" id="IPR044736">
    <property type="entry name" value="Gid1/RanBPM/SPLA_SPRY"/>
</dbReference>
<keyword evidence="4" id="KW-1185">Reference proteome</keyword>
<dbReference type="Pfam" id="PF10607">
    <property type="entry name" value="CTLH"/>
    <property type="match status" value="1"/>
</dbReference>
<dbReference type="InterPro" id="IPR050618">
    <property type="entry name" value="Ubq-SigPath_Reg"/>
</dbReference>
<evidence type="ECO:0000313" key="4">
    <source>
        <dbReference type="Proteomes" id="UP001149090"/>
    </source>
</evidence>
<protein>
    <submittedName>
        <fullName evidence="3">Ran-binding protein m</fullName>
    </submittedName>
</protein>
<dbReference type="EMBL" id="JAPDFW010000056">
    <property type="protein sequence ID" value="KAJ5077815.1"/>
    <property type="molecule type" value="Genomic_DNA"/>
</dbReference>
<organism evidence="3 4">
    <name type="scientific">Anaeramoeba ignava</name>
    <name type="common">Anaerobic marine amoeba</name>
    <dbReference type="NCBI Taxonomy" id="1746090"/>
    <lineage>
        <taxon>Eukaryota</taxon>
        <taxon>Metamonada</taxon>
        <taxon>Anaeramoebidae</taxon>
        <taxon>Anaeramoeba</taxon>
    </lineage>
</organism>
<dbReference type="Gene3D" id="2.60.120.920">
    <property type="match status" value="1"/>
</dbReference>
<dbReference type="SMART" id="SM00449">
    <property type="entry name" value="SPRY"/>
    <property type="match status" value="1"/>
</dbReference>
<dbReference type="Proteomes" id="UP001149090">
    <property type="component" value="Unassembled WGS sequence"/>
</dbReference>
<dbReference type="InterPro" id="IPR043136">
    <property type="entry name" value="B30.2/SPRY_sf"/>
</dbReference>
<dbReference type="InterPro" id="IPR013320">
    <property type="entry name" value="ConA-like_dom_sf"/>
</dbReference>
<dbReference type="OrthoDB" id="25503at2759"/>
<dbReference type="SUPFAM" id="SSF49899">
    <property type="entry name" value="Concanavalin A-like lectins/glucanases"/>
    <property type="match status" value="1"/>
</dbReference>
<feature type="domain" description="B30.2/SPRY" evidence="2">
    <location>
        <begin position="1"/>
        <end position="185"/>
    </location>
</feature>
<dbReference type="CDD" id="cd12885">
    <property type="entry name" value="SPRY_RanBP_like"/>
    <property type="match status" value="1"/>
</dbReference>
<sequence length="472" mass="55218">MLPLSIFDKEKEEFIGPTKLVLSPKQKYSTLDDDFTVRYEKNGTSSYDVGSVQTDRPFRSMKRVGYFEVEVINVGRTGAIAIGVSEKGFLVTSQPGWKEDNSYAWHCDDGHKFHHNGRGEPYGTPSGKGDIIGLCVDFYQQLIFFTKNGKNQGIAWRNVQGTFYPTIGTHSRDEIARINLKGPFKFNIKEYIKDQKEKETQLIDQIIMNSGFIHSLICNYLIYKGNMETLKKMGYSLQEKEDHQFNIRAIILSKIAEGEISQTLLLIQQNFPNLLLSPQSFESEVEKVQNNENQNQNQIENKEMEIQKEKNRMEQMEIEIENENENQIEKRKIILSHEIMQKYSFTIKILCQNMIELIKQNKFQEAFTFSQNKILPFYEIEKKYTLSFYKDFIEQVFGLVAYSNPLVSPSNFLIKKRMRKELIELTNKLILQQFNFVSENPLKKVLKHLICTYYQNRNIKLNRKGEILKLDF</sequence>
<dbReference type="AlphaFoldDB" id="A0A9Q0LSC8"/>
<accession>A0A9Q0LSC8</accession>
<dbReference type="Pfam" id="PF00622">
    <property type="entry name" value="SPRY"/>
    <property type="match status" value="1"/>
</dbReference>
<gene>
    <name evidence="3" type="ORF">M0811_05505</name>
</gene>